<feature type="signal peptide" evidence="1">
    <location>
        <begin position="1"/>
        <end position="17"/>
    </location>
</feature>
<sequence>MRHLFVKAIFLLTFCLAGCGTTGEAILRDVGGAIYGQADPSEQEVAQGLKQALEVGLGKGAEALSRENGFFGDQAIKILFPEEARKAEQTLRSLGFNKLCDDLVLRLNRAAEKASAKAKPIFMSAIREMTLPDAMNILFGDDDAATEYLRRTTSSQLAGAFRPVILESLEEVNAVSLWNQVFTRYNQLPMVKKVTPDLDAYVTNQALDGLFLAIAREEKKIRENPLQRGTALLKKVFGYRDRKTAE</sequence>
<keyword evidence="3" id="KW-1185">Reference proteome</keyword>
<dbReference type="OrthoDB" id="5292580at2"/>
<evidence type="ECO:0000313" key="3">
    <source>
        <dbReference type="Proteomes" id="UP000295807"/>
    </source>
</evidence>
<dbReference type="AlphaFoldDB" id="A0A4R3KYA3"/>
<dbReference type="Proteomes" id="UP000295807">
    <property type="component" value="Unassembled WGS sequence"/>
</dbReference>
<keyword evidence="1" id="KW-0732">Signal</keyword>
<gene>
    <name evidence="2" type="ORF">EDD80_101474</name>
</gene>
<reference evidence="2 3" key="1">
    <citation type="submission" date="2019-03" db="EMBL/GenBank/DDBJ databases">
        <title>Genomic Encyclopedia of Type Strains, Phase IV (KMG-IV): sequencing the most valuable type-strain genomes for metagenomic binning, comparative biology and taxonomic classification.</title>
        <authorList>
            <person name="Goeker M."/>
        </authorList>
    </citation>
    <scope>NUCLEOTIDE SEQUENCE [LARGE SCALE GENOMIC DNA]</scope>
    <source>
        <strain evidence="2 3">DSM 21100</strain>
    </source>
</reference>
<dbReference type="Pfam" id="PF13852">
    <property type="entry name" value="DUF4197"/>
    <property type="match status" value="1"/>
</dbReference>
<organism evidence="2 3">
    <name type="scientific">Anseongella ginsenosidimutans</name>
    <dbReference type="NCBI Taxonomy" id="496056"/>
    <lineage>
        <taxon>Bacteria</taxon>
        <taxon>Pseudomonadati</taxon>
        <taxon>Bacteroidota</taxon>
        <taxon>Sphingobacteriia</taxon>
        <taxon>Sphingobacteriales</taxon>
        <taxon>Sphingobacteriaceae</taxon>
        <taxon>Anseongella</taxon>
    </lineage>
</organism>
<dbReference type="EMBL" id="SMAD01000001">
    <property type="protein sequence ID" value="TCS90274.1"/>
    <property type="molecule type" value="Genomic_DNA"/>
</dbReference>
<proteinExistence type="predicted"/>
<protein>
    <submittedName>
        <fullName evidence="2">Uncharacterized protein DUF4197</fullName>
    </submittedName>
</protein>
<feature type="chain" id="PRO_5020460469" evidence="1">
    <location>
        <begin position="18"/>
        <end position="246"/>
    </location>
</feature>
<evidence type="ECO:0000313" key="2">
    <source>
        <dbReference type="EMBL" id="TCS90274.1"/>
    </source>
</evidence>
<dbReference type="RefSeq" id="WP_132127715.1">
    <property type="nucleotide sequence ID" value="NZ_CP042432.1"/>
</dbReference>
<comment type="caution">
    <text evidence="2">The sequence shown here is derived from an EMBL/GenBank/DDBJ whole genome shotgun (WGS) entry which is preliminary data.</text>
</comment>
<name>A0A4R3KYA3_9SPHI</name>
<evidence type="ECO:0000256" key="1">
    <source>
        <dbReference type="SAM" id="SignalP"/>
    </source>
</evidence>
<dbReference type="InterPro" id="IPR025245">
    <property type="entry name" value="DUF4197"/>
</dbReference>
<accession>A0A4R3KYA3</accession>